<organism evidence="1 2">
    <name type="scientific">Nephila pilipes</name>
    <name type="common">Giant wood spider</name>
    <name type="synonym">Nephila maculata</name>
    <dbReference type="NCBI Taxonomy" id="299642"/>
    <lineage>
        <taxon>Eukaryota</taxon>
        <taxon>Metazoa</taxon>
        <taxon>Ecdysozoa</taxon>
        <taxon>Arthropoda</taxon>
        <taxon>Chelicerata</taxon>
        <taxon>Arachnida</taxon>
        <taxon>Araneae</taxon>
        <taxon>Araneomorphae</taxon>
        <taxon>Entelegynae</taxon>
        <taxon>Araneoidea</taxon>
        <taxon>Nephilidae</taxon>
        <taxon>Nephila</taxon>
    </lineage>
</organism>
<proteinExistence type="predicted"/>
<protein>
    <submittedName>
        <fullName evidence="1">Uncharacterized protein</fullName>
    </submittedName>
</protein>
<sequence>MSSFAAHEFQIVREKKVNRIVSDIFYERADDALRRIRLIDNVQRTSVSSVFRSSNGLIRKRLSEFHVYGRKDLRFRSNVSSHINTGPFEPLKALSKRVFIFIS</sequence>
<comment type="caution">
    <text evidence="1">The sequence shown here is derived from an EMBL/GenBank/DDBJ whole genome shotgun (WGS) entry which is preliminary data.</text>
</comment>
<dbReference type="Proteomes" id="UP000887013">
    <property type="component" value="Unassembled WGS sequence"/>
</dbReference>
<name>A0A8X6NP32_NEPPI</name>
<dbReference type="EMBL" id="BMAW01059986">
    <property type="protein sequence ID" value="GFT23951.1"/>
    <property type="molecule type" value="Genomic_DNA"/>
</dbReference>
<keyword evidence="2" id="KW-1185">Reference proteome</keyword>
<evidence type="ECO:0000313" key="1">
    <source>
        <dbReference type="EMBL" id="GFT23951.1"/>
    </source>
</evidence>
<gene>
    <name evidence="1" type="ORF">NPIL_53291</name>
</gene>
<accession>A0A8X6NP32</accession>
<reference evidence="1" key="1">
    <citation type="submission" date="2020-08" db="EMBL/GenBank/DDBJ databases">
        <title>Multicomponent nature underlies the extraordinary mechanical properties of spider dragline silk.</title>
        <authorList>
            <person name="Kono N."/>
            <person name="Nakamura H."/>
            <person name="Mori M."/>
            <person name="Yoshida Y."/>
            <person name="Ohtoshi R."/>
            <person name="Malay A.D."/>
            <person name="Moran D.A.P."/>
            <person name="Tomita M."/>
            <person name="Numata K."/>
            <person name="Arakawa K."/>
        </authorList>
    </citation>
    <scope>NUCLEOTIDE SEQUENCE</scope>
</reference>
<evidence type="ECO:0000313" key="2">
    <source>
        <dbReference type="Proteomes" id="UP000887013"/>
    </source>
</evidence>
<dbReference type="AlphaFoldDB" id="A0A8X6NP32"/>